<evidence type="ECO:0000256" key="5">
    <source>
        <dbReference type="PROSITE-ProRule" id="PRU00309"/>
    </source>
</evidence>
<dbReference type="InterPro" id="IPR028002">
    <property type="entry name" value="Myb_DNA-bind_5"/>
</dbReference>
<keyword evidence="3" id="KW-0862">Zinc</keyword>
<comment type="caution">
    <text evidence="8">The sequence shown here is derived from an EMBL/GenBank/DDBJ whole genome shotgun (WGS) entry which is preliminary data.</text>
</comment>
<dbReference type="KEGG" id="tng:GSTEN00021091G001"/>
<evidence type="ECO:0000259" key="7">
    <source>
        <dbReference type="PROSITE" id="PS50950"/>
    </source>
</evidence>
<evidence type="ECO:0000313" key="8">
    <source>
        <dbReference type="EMBL" id="CAG02099.1"/>
    </source>
</evidence>
<reference evidence="8" key="2">
    <citation type="submission" date="2004-02" db="EMBL/GenBank/DDBJ databases">
        <authorList>
            <consortium name="Genoscope"/>
            <consortium name="Whitehead Institute Centre for Genome Research"/>
        </authorList>
    </citation>
    <scope>NUCLEOTIDE SEQUENCE</scope>
</reference>
<dbReference type="AlphaFoldDB" id="Q4SB83"/>
<evidence type="ECO:0000256" key="3">
    <source>
        <dbReference type="ARBA" id="ARBA00022833"/>
    </source>
</evidence>
<name>Q4SB83_TETNG</name>
<dbReference type="PANTHER" id="PTHR23098:SF3">
    <property type="entry name" value="MYB-RELATED TRANSCRIPTION FACTOR, PARTNER OF PROFILIN"/>
    <property type="match status" value="1"/>
</dbReference>
<evidence type="ECO:0000256" key="4">
    <source>
        <dbReference type="ARBA" id="ARBA00023125"/>
    </source>
</evidence>
<reference evidence="8" key="1">
    <citation type="journal article" date="2004" name="Nature">
        <title>Genome duplication in the teleost fish Tetraodon nigroviridis reveals the early vertebrate proto-karyotype.</title>
        <authorList>
            <person name="Jaillon O."/>
            <person name="Aury J.-M."/>
            <person name="Brunet F."/>
            <person name="Petit J.-L."/>
            <person name="Stange-Thomann N."/>
            <person name="Mauceli E."/>
            <person name="Bouneau L."/>
            <person name="Fischer C."/>
            <person name="Ozouf-Costaz C."/>
            <person name="Bernot A."/>
            <person name="Nicaud S."/>
            <person name="Jaffe D."/>
            <person name="Fisher S."/>
            <person name="Lutfalla G."/>
            <person name="Dossat C."/>
            <person name="Segurens B."/>
            <person name="Dasilva C."/>
            <person name="Salanoubat M."/>
            <person name="Levy M."/>
            <person name="Boudet N."/>
            <person name="Castellano S."/>
            <person name="Anthouard V."/>
            <person name="Jubin C."/>
            <person name="Castelli V."/>
            <person name="Katinka M."/>
            <person name="Vacherie B."/>
            <person name="Biemont C."/>
            <person name="Skalli Z."/>
            <person name="Cattolico L."/>
            <person name="Poulain J."/>
            <person name="De Berardinis V."/>
            <person name="Cruaud C."/>
            <person name="Duprat S."/>
            <person name="Brottier P."/>
            <person name="Coutanceau J.-P."/>
            <person name="Gouzy J."/>
            <person name="Parra G."/>
            <person name="Lardier G."/>
            <person name="Chapple C."/>
            <person name="McKernan K.J."/>
            <person name="McEwan P."/>
            <person name="Bosak S."/>
            <person name="Kellis M."/>
            <person name="Volff J.-N."/>
            <person name="Guigo R."/>
            <person name="Zody M.C."/>
            <person name="Mesirov J."/>
            <person name="Lindblad-Toh K."/>
            <person name="Birren B."/>
            <person name="Nusbaum C."/>
            <person name="Kahn D."/>
            <person name="Robinson-Rechavi M."/>
            <person name="Laudet V."/>
            <person name="Schachter V."/>
            <person name="Quetier F."/>
            <person name="Saurin W."/>
            <person name="Scarpelli C."/>
            <person name="Wincker P."/>
            <person name="Lander E.S."/>
            <person name="Weissenbach J."/>
            <person name="Roest Crollius H."/>
        </authorList>
    </citation>
    <scope>NUCLEOTIDE SEQUENCE [LARGE SCALE GENOMIC DNA]</scope>
</reference>
<keyword evidence="4 5" id="KW-0238">DNA-binding</keyword>
<keyword evidence="2 5" id="KW-0863">Zinc-finger</keyword>
<dbReference type="SMART" id="SM00692">
    <property type="entry name" value="DM3"/>
    <property type="match status" value="1"/>
</dbReference>
<dbReference type="SMART" id="SM00980">
    <property type="entry name" value="THAP"/>
    <property type="match status" value="1"/>
</dbReference>
<feature type="compositionally biased region" description="Low complexity" evidence="6">
    <location>
        <begin position="373"/>
        <end position="396"/>
    </location>
</feature>
<feature type="domain" description="THAP-type" evidence="7">
    <location>
        <begin position="1"/>
        <end position="93"/>
    </location>
</feature>
<evidence type="ECO:0000256" key="2">
    <source>
        <dbReference type="ARBA" id="ARBA00022771"/>
    </source>
</evidence>
<feature type="compositionally biased region" description="Low complexity" evidence="6">
    <location>
        <begin position="404"/>
        <end position="416"/>
    </location>
</feature>
<gene>
    <name evidence="8" type="ORF">GSTENG00021091001</name>
</gene>
<evidence type="ECO:0000256" key="1">
    <source>
        <dbReference type="ARBA" id="ARBA00022723"/>
    </source>
</evidence>
<protein>
    <submittedName>
        <fullName evidence="8">(spotted green pufferfish) hypothetical protein</fullName>
    </submittedName>
</protein>
<dbReference type="Pfam" id="PF05485">
    <property type="entry name" value="THAP"/>
    <property type="match status" value="1"/>
</dbReference>
<dbReference type="EMBL" id="CAAE01014677">
    <property type="protein sequence ID" value="CAG02099.1"/>
    <property type="molecule type" value="Genomic_DNA"/>
</dbReference>
<keyword evidence="1" id="KW-0479">Metal-binding</keyword>
<dbReference type="OrthoDB" id="3066195at2759"/>
<feature type="region of interest" description="Disordered" evidence="6">
    <location>
        <begin position="360"/>
        <end position="416"/>
    </location>
</feature>
<feature type="region of interest" description="Disordered" evidence="6">
    <location>
        <begin position="323"/>
        <end position="348"/>
    </location>
</feature>
<dbReference type="GO" id="GO:0008270">
    <property type="term" value="F:zinc ion binding"/>
    <property type="evidence" value="ECO:0007669"/>
    <property type="project" value="UniProtKB-KW"/>
</dbReference>
<evidence type="ECO:0000256" key="6">
    <source>
        <dbReference type="SAM" id="MobiDB-lite"/>
    </source>
</evidence>
<dbReference type="SUPFAM" id="SSF57716">
    <property type="entry name" value="Glucocorticoid receptor-like (DNA-binding domain)"/>
    <property type="match status" value="1"/>
</dbReference>
<sequence>MVYVCAVSGCSKSAEKHVRTLHEFPMPRKDSLATVNAWRQFVCRTRADWKGVTKWSRICSEHFEEKCYVNWTAWRMKAADKLHLRTDQVPTRPSAHERGRSHVGLVARRGGGAEGVRGQRSPRPKPRFSFNELKLLLEAVKRNRNIVLKKFNHGVSSELKKQTWAEITDQVNALGENQREVLTTPLFPRHAGFTGSEAMRQIMKKWADLKCDGKRRIAALRGPDGAAIRKKTLGPVERMVQDILVMSPRGDGESEPDLDADERLSKLHSSGSSSYLNLTDSAYSLGGALDMSPLSSPDKDDAFQSSSEFDLDAAEEGESVGGFAAPTLEQDPAFPCPDPPPPSAFTEPLSDEALRSVRPFHTYSRPPAGPSTSSAIPDGGPASSAAASPATSQPSASAPPPAAPSSASSDPLPAGGATRRQRLFQVASQSLQQQQASRLLLSSVSQSLEALAQSVQLLVETQQEFVQESLMLQRQTVDILRDFSSTALTVLRDKTGTGQTRL</sequence>
<dbReference type="GO" id="GO:0005634">
    <property type="term" value="C:nucleus"/>
    <property type="evidence" value="ECO:0007669"/>
    <property type="project" value="TreeGrafter"/>
</dbReference>
<dbReference type="PROSITE" id="PS50950">
    <property type="entry name" value="ZF_THAP"/>
    <property type="match status" value="1"/>
</dbReference>
<dbReference type="GO" id="GO:0003677">
    <property type="term" value="F:DNA binding"/>
    <property type="evidence" value="ECO:0007669"/>
    <property type="project" value="UniProtKB-UniRule"/>
</dbReference>
<dbReference type="PANTHER" id="PTHR23098">
    <property type="entry name" value="AGAP001331-PA-RELATED"/>
    <property type="match status" value="1"/>
</dbReference>
<accession>Q4SB83</accession>
<proteinExistence type="predicted"/>
<dbReference type="InterPro" id="IPR006612">
    <property type="entry name" value="THAP_Znf"/>
</dbReference>
<organism evidence="8">
    <name type="scientific">Tetraodon nigroviridis</name>
    <name type="common">Spotted green pufferfish</name>
    <name type="synonym">Chelonodon nigroviridis</name>
    <dbReference type="NCBI Taxonomy" id="99883"/>
    <lineage>
        <taxon>Eukaryota</taxon>
        <taxon>Metazoa</taxon>
        <taxon>Chordata</taxon>
        <taxon>Craniata</taxon>
        <taxon>Vertebrata</taxon>
        <taxon>Euteleostomi</taxon>
        <taxon>Actinopterygii</taxon>
        <taxon>Neopterygii</taxon>
        <taxon>Teleostei</taxon>
        <taxon>Neoteleostei</taxon>
        <taxon>Acanthomorphata</taxon>
        <taxon>Eupercaria</taxon>
        <taxon>Tetraodontiformes</taxon>
        <taxon>Tetradontoidea</taxon>
        <taxon>Tetraodontidae</taxon>
        <taxon>Tetraodon</taxon>
    </lineage>
</organism>
<dbReference type="Pfam" id="PF13873">
    <property type="entry name" value="Myb_DNA-bind_5"/>
    <property type="match status" value="1"/>
</dbReference>
<feature type="compositionally biased region" description="Pro residues" evidence="6">
    <location>
        <begin position="334"/>
        <end position="343"/>
    </location>
</feature>